<evidence type="ECO:0000313" key="5">
    <source>
        <dbReference type="EMBL" id="CUV08526.1"/>
    </source>
</evidence>
<dbReference type="InterPro" id="IPR029035">
    <property type="entry name" value="DHS-like_NAD/FAD-binding_dom"/>
</dbReference>
<evidence type="ECO:0000256" key="1">
    <source>
        <dbReference type="ARBA" id="ARBA00005817"/>
    </source>
</evidence>
<dbReference type="Pfam" id="PF00766">
    <property type="entry name" value="ETF_alpha"/>
    <property type="match status" value="1"/>
</dbReference>
<evidence type="ECO:0000259" key="4">
    <source>
        <dbReference type="SMART" id="SM00893"/>
    </source>
</evidence>
<feature type="domain" description="Electron transfer flavoprotein alpha/beta-subunit N-terminal" evidence="4">
    <location>
        <begin position="3"/>
        <end position="196"/>
    </location>
</feature>
<dbReference type="PIRSF" id="PIRSF000089">
    <property type="entry name" value="Electra_flavoP_a"/>
    <property type="match status" value="1"/>
</dbReference>
<dbReference type="InterPro" id="IPR001308">
    <property type="entry name" value="ETF_a/FixB"/>
</dbReference>
<dbReference type="InterPro" id="IPR014730">
    <property type="entry name" value="ETF_a/b_N"/>
</dbReference>
<proteinExistence type="inferred from homology"/>
<dbReference type="PANTHER" id="PTHR43153:SF1">
    <property type="entry name" value="ELECTRON TRANSFER FLAVOPROTEIN SUBUNIT ALPHA, MITOCHONDRIAL"/>
    <property type="match status" value="1"/>
</dbReference>
<accession>A0A170QDI6</accession>
<dbReference type="PANTHER" id="PTHR43153">
    <property type="entry name" value="ELECTRON TRANSFER FLAVOPROTEIN ALPHA"/>
    <property type="match status" value="1"/>
</dbReference>
<dbReference type="InterPro" id="IPR014731">
    <property type="entry name" value="ETF_asu_C"/>
</dbReference>
<keyword evidence="3" id="KW-0285">Flavoprotein</keyword>
<protein>
    <submittedName>
        <fullName evidence="7">Electron transfer flavoprotein, alpha subunit</fullName>
    </submittedName>
</protein>
<evidence type="ECO:0000313" key="7">
    <source>
        <dbReference type="EMBL" id="CUV10431.1"/>
    </source>
</evidence>
<dbReference type="EMBL" id="FAXC01000082">
    <property type="protein sequence ID" value="CUV08526.1"/>
    <property type="molecule type" value="Genomic_DNA"/>
</dbReference>
<gene>
    <name evidence="5" type="ORF">MGWOODY_Mmi1625</name>
    <name evidence="6" type="ORF">MGWOODY_Mmi1649</name>
    <name evidence="7" type="ORF">MGWOODY_Mmi2396</name>
</gene>
<name>A0A170QDI6_9ZZZZ</name>
<dbReference type="Gene3D" id="3.40.50.1220">
    <property type="entry name" value="TPP-binding domain"/>
    <property type="match status" value="1"/>
</dbReference>
<evidence type="ECO:0000256" key="2">
    <source>
        <dbReference type="ARBA" id="ARBA00022448"/>
    </source>
</evidence>
<keyword evidence="2" id="KW-0813">Transport</keyword>
<dbReference type="GO" id="GO:0009055">
    <property type="term" value="F:electron transfer activity"/>
    <property type="evidence" value="ECO:0007669"/>
    <property type="project" value="InterPro"/>
</dbReference>
<dbReference type="SMART" id="SM00893">
    <property type="entry name" value="ETF"/>
    <property type="match status" value="1"/>
</dbReference>
<dbReference type="GO" id="GO:0033539">
    <property type="term" value="P:fatty acid beta-oxidation using acyl-CoA dehydrogenase"/>
    <property type="evidence" value="ECO:0007669"/>
    <property type="project" value="TreeGrafter"/>
</dbReference>
<dbReference type="InterPro" id="IPR014729">
    <property type="entry name" value="Rossmann-like_a/b/a_fold"/>
</dbReference>
<dbReference type="Gene3D" id="3.40.50.620">
    <property type="entry name" value="HUPs"/>
    <property type="match status" value="1"/>
</dbReference>
<evidence type="ECO:0000256" key="3">
    <source>
        <dbReference type="ARBA" id="ARBA00022630"/>
    </source>
</evidence>
<dbReference type="EMBL" id="FAXC01000417">
    <property type="protein sequence ID" value="CUV10431.1"/>
    <property type="molecule type" value="Genomic_DNA"/>
</dbReference>
<dbReference type="Pfam" id="PF01012">
    <property type="entry name" value="ETF"/>
    <property type="match status" value="1"/>
</dbReference>
<evidence type="ECO:0000313" key="6">
    <source>
        <dbReference type="EMBL" id="CUV08550.1"/>
    </source>
</evidence>
<sequence length="324" mass="34198">MDILVVLENNNGAIHRMSLEAIVAAQKLADEQNLSNAILAIGADTSALANAAANYNTGEVLTAEHNLLSIYNSDGYAAAVKQVIDQEKPSYVFFGHTYMVRDYVPKISAQLQRPFLCDVITLNNTNGLTFAKQAFNAKLSADLGVASEGTVLVSFQSASFNADLISSGSAEIREVAVELNEGMIKTTAEEPFQEEAGGVDLTAAEIIISIGRGIGKEENLPIAEALAQAIGGEISSSRPVVDSGWLPSFRQIGSSGQTVSPKLYFALGISGAIQHVVGMKGSKNIVAINKDGEAPIFELADYGVVGDLLEIVPKLTEAILAVKN</sequence>
<dbReference type="EMBL" id="FAXC01000082">
    <property type="protein sequence ID" value="CUV08550.1"/>
    <property type="molecule type" value="Genomic_DNA"/>
</dbReference>
<dbReference type="SUPFAM" id="SSF52467">
    <property type="entry name" value="DHS-like NAD/FAD-binding domain"/>
    <property type="match status" value="1"/>
</dbReference>
<organism evidence="7">
    <name type="scientific">hydrothermal vent metagenome</name>
    <dbReference type="NCBI Taxonomy" id="652676"/>
    <lineage>
        <taxon>unclassified sequences</taxon>
        <taxon>metagenomes</taxon>
        <taxon>ecological metagenomes</taxon>
    </lineage>
</organism>
<comment type="similarity">
    <text evidence="1">Belongs to the ETF alpha-subunit/FixB family.</text>
</comment>
<dbReference type="SUPFAM" id="SSF52402">
    <property type="entry name" value="Adenine nucleotide alpha hydrolases-like"/>
    <property type="match status" value="1"/>
</dbReference>
<dbReference type="FunFam" id="3.40.50.1220:FF:000004">
    <property type="entry name" value="Electron transfer flavoprotein"/>
    <property type="match status" value="1"/>
</dbReference>
<reference evidence="7" key="1">
    <citation type="submission" date="2015-10" db="EMBL/GenBank/DDBJ databases">
        <authorList>
            <person name="Gilbert D.G."/>
        </authorList>
    </citation>
    <scope>NUCLEOTIDE SEQUENCE</scope>
</reference>
<dbReference type="AlphaFoldDB" id="A0A170QDI6"/>
<dbReference type="GO" id="GO:0050660">
    <property type="term" value="F:flavin adenine dinucleotide binding"/>
    <property type="evidence" value="ECO:0007669"/>
    <property type="project" value="InterPro"/>
</dbReference>